<dbReference type="RefSeq" id="WP_108920185.1">
    <property type="nucleotide sequence ID" value="NZ_BFCH01000002.1"/>
</dbReference>
<evidence type="ECO:0000313" key="4">
    <source>
        <dbReference type="Proteomes" id="UP000245060"/>
    </source>
</evidence>
<gene>
    <name evidence="2" type="ORF">MmonteBS_03080</name>
    <name evidence="3" type="ORF">NJB18185_25160</name>
</gene>
<protein>
    <recommendedName>
        <fullName evidence="6">Lipoprotein LppP</fullName>
    </recommendedName>
</protein>
<evidence type="ECO:0000256" key="1">
    <source>
        <dbReference type="SAM" id="SignalP"/>
    </source>
</evidence>
<evidence type="ECO:0000313" key="2">
    <source>
        <dbReference type="EMBL" id="GBG35936.1"/>
    </source>
</evidence>
<dbReference type="EMBL" id="BFCH01000002">
    <property type="protein sequence ID" value="GBG35936.1"/>
    <property type="molecule type" value="Genomic_DNA"/>
</dbReference>
<dbReference type="AlphaFoldDB" id="A0AA37UX52"/>
<organism evidence="3 5">
    <name type="scientific">Mycobacterium montefiorense</name>
    <dbReference type="NCBI Taxonomy" id="154654"/>
    <lineage>
        <taxon>Bacteria</taxon>
        <taxon>Bacillati</taxon>
        <taxon>Actinomycetota</taxon>
        <taxon>Actinomycetes</taxon>
        <taxon>Mycobacteriales</taxon>
        <taxon>Mycobacteriaceae</taxon>
        <taxon>Mycobacterium</taxon>
        <taxon>Mycobacterium simiae complex</taxon>
    </lineage>
</organism>
<sequence length="147" mass="15303">MRAATTKISPRLAAGAALLAGAAFITSSTPANANPEVLNGRYNVRYADNDKSTAWLFVPCGSDCILATSQDGGTFVISWEFHLANGRWTHTGTAQAPCPNGASAPVTVDYSFDAVSLAGEGQQTTTSDACGAEPGKTFTRPFQLSKV</sequence>
<evidence type="ECO:0000313" key="5">
    <source>
        <dbReference type="Proteomes" id="UP001139505"/>
    </source>
</evidence>
<dbReference type="Proteomes" id="UP000245060">
    <property type="component" value="Unassembled WGS sequence"/>
</dbReference>
<feature type="signal peptide" evidence="1">
    <location>
        <begin position="1"/>
        <end position="33"/>
    </location>
</feature>
<reference evidence="2" key="1">
    <citation type="journal article" date="2018" name="Genome Announc.">
        <title>Draft Genome Sequence of Mycobacterium montefiorense Isolated from Japanese Black Salamander (Hynobius nigrescens).</title>
        <authorList>
            <person name="Fukano H."/>
            <person name="Yoshida M."/>
            <person name="Shimizu A."/>
            <person name="Iwao H."/>
            <person name="Katayama Y."/>
            <person name="Omatsu T."/>
            <person name="Mizutani T."/>
            <person name="Kurata O."/>
            <person name="Wada S."/>
            <person name="Hoshino Y."/>
        </authorList>
    </citation>
    <scope>NUCLEOTIDE SEQUENCE</scope>
    <source>
        <strain evidence="2">BS</strain>
    </source>
</reference>
<accession>A0AA37UX52</accession>
<reference evidence="3" key="4">
    <citation type="submission" date="2022-04" db="EMBL/GenBank/DDBJ databases">
        <authorList>
            <person name="Komine T."/>
            <person name="Fukano H."/>
            <person name="Wada S."/>
        </authorList>
    </citation>
    <scope>NUCLEOTIDE SEQUENCE</scope>
    <source>
        <strain evidence="3">NJB18185</strain>
    </source>
</reference>
<comment type="caution">
    <text evidence="3">The sequence shown here is derived from an EMBL/GenBank/DDBJ whole genome shotgun (WGS) entry which is preliminary data.</text>
</comment>
<dbReference type="EMBL" id="BQYH01000016">
    <property type="protein sequence ID" value="GKU72744.1"/>
    <property type="molecule type" value="Genomic_DNA"/>
</dbReference>
<reference evidence="3" key="3">
    <citation type="journal article" date="2022" name="Microbiol. Resour. Announc.">
        <title>Draft Genome Sequences of Eight Mycobacterium montefiorense Strains Isolated from Salamanders in Captivity.</title>
        <authorList>
            <person name="Komine T."/>
            <person name="Ihara H."/>
            <person name="Fukano H."/>
            <person name="Hoshino Y."/>
            <person name="Kurata O."/>
            <person name="Wada S."/>
        </authorList>
    </citation>
    <scope>NUCLEOTIDE SEQUENCE</scope>
    <source>
        <strain evidence="3">NJB18185</strain>
    </source>
</reference>
<evidence type="ECO:0000313" key="3">
    <source>
        <dbReference type="EMBL" id="GKU72744.1"/>
    </source>
</evidence>
<keyword evidence="1" id="KW-0732">Signal</keyword>
<proteinExistence type="predicted"/>
<keyword evidence="4" id="KW-1185">Reference proteome</keyword>
<evidence type="ECO:0008006" key="6">
    <source>
        <dbReference type="Google" id="ProtNLM"/>
    </source>
</evidence>
<reference evidence="4" key="2">
    <citation type="submission" date="2018-04" db="EMBL/GenBank/DDBJ databases">
        <title>Draft genome sequence of Mycobacterium montefiorense isolated from Japanese black salamander.</title>
        <authorList>
            <person name="Fukano H."/>
            <person name="Yoshida M."/>
            <person name="Shimizu A."/>
            <person name="Iwao H."/>
            <person name="Kurata O."/>
            <person name="Katayama Y."/>
            <person name="Omatsu T."/>
            <person name="Mizutani T."/>
            <person name="Wada S."/>
            <person name="Hoshino Y."/>
        </authorList>
    </citation>
    <scope>NUCLEOTIDE SEQUENCE [LARGE SCALE GENOMIC DNA]</scope>
    <source>
        <strain evidence="4">BS</strain>
    </source>
</reference>
<name>A0AA37UX52_9MYCO</name>
<dbReference type="Proteomes" id="UP001139505">
    <property type="component" value="Unassembled WGS sequence"/>
</dbReference>
<feature type="chain" id="PRO_5041284758" description="Lipoprotein LppP" evidence="1">
    <location>
        <begin position="34"/>
        <end position="147"/>
    </location>
</feature>